<dbReference type="PROSITE" id="PS50965">
    <property type="entry name" value="NERD"/>
    <property type="match status" value="1"/>
</dbReference>
<dbReference type="OrthoDB" id="5782056at2"/>
<dbReference type="Pfam" id="PF08378">
    <property type="entry name" value="NERD"/>
    <property type="match status" value="1"/>
</dbReference>
<name>A0A318TPP0_9BACL</name>
<gene>
    <name evidence="2" type="ORF">BJ095_10845</name>
</gene>
<evidence type="ECO:0000259" key="1">
    <source>
        <dbReference type="PROSITE" id="PS50965"/>
    </source>
</evidence>
<accession>A0A318TPP0</accession>
<feature type="domain" description="NERD" evidence="1">
    <location>
        <begin position="43"/>
        <end position="157"/>
    </location>
</feature>
<proteinExistence type="predicted"/>
<evidence type="ECO:0000313" key="3">
    <source>
        <dbReference type="Proteomes" id="UP000247416"/>
    </source>
</evidence>
<protein>
    <submittedName>
        <fullName evidence="2">Nuclease-like protein</fullName>
    </submittedName>
</protein>
<comment type="caution">
    <text evidence="2">The sequence shown here is derived from an EMBL/GenBank/DDBJ whole genome shotgun (WGS) entry which is preliminary data.</text>
</comment>
<dbReference type="Proteomes" id="UP000247416">
    <property type="component" value="Unassembled WGS sequence"/>
</dbReference>
<reference evidence="2 3" key="1">
    <citation type="submission" date="2018-06" db="EMBL/GenBank/DDBJ databases">
        <title>Genomic Encyclopedia of Archaeal and Bacterial Type Strains, Phase II (KMG-II): from individual species to whole genera.</title>
        <authorList>
            <person name="Goeker M."/>
        </authorList>
    </citation>
    <scope>NUCLEOTIDE SEQUENCE [LARGE SCALE GENOMIC DNA]</scope>
    <source>
        <strain evidence="2 3">KACC 16626</strain>
    </source>
</reference>
<keyword evidence="3" id="KW-1185">Reference proteome</keyword>
<evidence type="ECO:0000313" key="2">
    <source>
        <dbReference type="EMBL" id="PYF06624.1"/>
    </source>
</evidence>
<dbReference type="AlphaFoldDB" id="A0A318TPP0"/>
<dbReference type="InterPro" id="IPR011528">
    <property type="entry name" value="NERD"/>
</dbReference>
<organism evidence="2 3">
    <name type="scientific">Ureibacillus chungkukjangi</name>
    <dbReference type="NCBI Taxonomy" id="1202712"/>
    <lineage>
        <taxon>Bacteria</taxon>
        <taxon>Bacillati</taxon>
        <taxon>Bacillota</taxon>
        <taxon>Bacilli</taxon>
        <taxon>Bacillales</taxon>
        <taxon>Caryophanaceae</taxon>
        <taxon>Ureibacillus</taxon>
    </lineage>
</organism>
<sequence length="221" mass="25594">MAMLVLFFIVFIGILFAVSIYVYDNSQFSKITGHSFISVQTNKEVRFLYKLAKNLKKVDGDNQLLFNIDLPQSEWKIDCIFLHESGIYVINAKYSSGWIYGDDQDIKWAQALENGKMNKFPNPIIENKLKIQEVKKAIPEVREDLYQSLVVFNNDCSFKKIELHSEDVDVLKIDELKAFFENRIDSALTKNEIISIHSKIEPYMVKKQPKEKAALKDETLS</sequence>
<dbReference type="EMBL" id="QJTJ01000008">
    <property type="protein sequence ID" value="PYF06624.1"/>
    <property type="molecule type" value="Genomic_DNA"/>
</dbReference>